<dbReference type="EMBL" id="PVNE01000024">
    <property type="protein sequence ID" value="PRX39503.1"/>
    <property type="molecule type" value="Genomic_DNA"/>
</dbReference>
<evidence type="ECO:0000313" key="2">
    <source>
        <dbReference type="Proteomes" id="UP000237797"/>
    </source>
</evidence>
<comment type="caution">
    <text evidence="1">The sequence shown here is derived from an EMBL/GenBank/DDBJ whole genome shotgun (WGS) entry which is preliminary data.</text>
</comment>
<dbReference type="RefSeq" id="WP_106346054.1">
    <property type="nucleotide sequence ID" value="NZ_PVNE01000024.1"/>
</dbReference>
<keyword evidence="2" id="KW-1185">Reference proteome</keyword>
<evidence type="ECO:0000313" key="1">
    <source>
        <dbReference type="EMBL" id="PRX39503.1"/>
    </source>
</evidence>
<protein>
    <submittedName>
        <fullName evidence="1">Uncharacterized protein</fullName>
    </submittedName>
</protein>
<name>A0A2T0LC44_9BACL</name>
<reference evidence="1 2" key="1">
    <citation type="submission" date="2018-03" db="EMBL/GenBank/DDBJ databases">
        <title>Genomic Encyclopedia of Archaeal and Bacterial Type Strains, Phase II (KMG-II): from individual species to whole genera.</title>
        <authorList>
            <person name="Goeker M."/>
        </authorList>
    </citation>
    <scope>NUCLEOTIDE SEQUENCE [LARGE SCALE GENOMIC DNA]</scope>
    <source>
        <strain evidence="1 2">DSM 44946</strain>
    </source>
</reference>
<dbReference type="Proteomes" id="UP000237797">
    <property type="component" value="Unassembled WGS sequence"/>
</dbReference>
<organism evidence="1 2">
    <name type="scientific">Planifilum fimeticola</name>
    <dbReference type="NCBI Taxonomy" id="201975"/>
    <lineage>
        <taxon>Bacteria</taxon>
        <taxon>Bacillati</taxon>
        <taxon>Bacillota</taxon>
        <taxon>Bacilli</taxon>
        <taxon>Bacillales</taxon>
        <taxon>Thermoactinomycetaceae</taxon>
        <taxon>Planifilum</taxon>
    </lineage>
</organism>
<dbReference type="AlphaFoldDB" id="A0A2T0LC44"/>
<sequence length="71" mass="8603">MWFRVHYLTYAGQERWATFSARDPKMVADRFRELRIDPLTVKRLWIDTGEGWEPWHPDLLMEILRDARKGA</sequence>
<accession>A0A2T0LC44</accession>
<proteinExistence type="predicted"/>
<gene>
    <name evidence="1" type="ORF">CLV97_12441</name>
</gene>